<sequence length="106" mass="11391">MIPDLIDKQIKLTKAAVMGGRPQEALDGVEHLVSLLKRDPPDEACAETLQARMAELRGLAQAALAGAQSAAAQMQAIIHSARSLETYDQQGKRKVADTAAAQPRRF</sequence>
<protein>
    <submittedName>
        <fullName evidence="2">Uncharacterized protein</fullName>
    </submittedName>
</protein>
<dbReference type="EMBL" id="CP025408">
    <property type="protein sequence ID" value="AUH33400.1"/>
    <property type="molecule type" value="Genomic_DNA"/>
</dbReference>
<proteinExistence type="predicted"/>
<evidence type="ECO:0000313" key="2">
    <source>
        <dbReference type="EMBL" id="AUH33400.1"/>
    </source>
</evidence>
<dbReference type="Proteomes" id="UP000233742">
    <property type="component" value="Chromosome"/>
</dbReference>
<name>A0A2K9EEL7_9RHOB</name>
<dbReference type="KEGG" id="paro:CUV01_08350"/>
<dbReference type="AlphaFoldDB" id="A0A2K9EEL7"/>
<dbReference type="RefSeq" id="WP_101460070.1">
    <property type="nucleotide sequence ID" value="NZ_CP025408.1"/>
</dbReference>
<accession>A0A2K9EEL7</accession>
<reference evidence="2 3" key="1">
    <citation type="submission" date="2017-12" db="EMBL/GenBank/DDBJ databases">
        <authorList>
            <person name="Hurst M.R.H."/>
        </authorList>
    </citation>
    <scope>NUCLEOTIDE SEQUENCE [LARGE SCALE GENOMIC DNA]</scope>
    <source>
        <strain evidence="2 3">BM15</strain>
    </source>
</reference>
<organism evidence="2 3">
    <name type="scientific">Paracoccus tegillarcae</name>
    <dbReference type="NCBI Taxonomy" id="1529068"/>
    <lineage>
        <taxon>Bacteria</taxon>
        <taxon>Pseudomonadati</taxon>
        <taxon>Pseudomonadota</taxon>
        <taxon>Alphaproteobacteria</taxon>
        <taxon>Rhodobacterales</taxon>
        <taxon>Paracoccaceae</taxon>
        <taxon>Paracoccus</taxon>
    </lineage>
</organism>
<dbReference type="OrthoDB" id="7774365at2"/>
<evidence type="ECO:0000256" key="1">
    <source>
        <dbReference type="SAM" id="MobiDB-lite"/>
    </source>
</evidence>
<gene>
    <name evidence="2" type="ORF">CUV01_08350</name>
</gene>
<feature type="region of interest" description="Disordered" evidence="1">
    <location>
        <begin position="85"/>
        <end position="106"/>
    </location>
</feature>
<evidence type="ECO:0000313" key="3">
    <source>
        <dbReference type="Proteomes" id="UP000233742"/>
    </source>
</evidence>
<keyword evidence="3" id="KW-1185">Reference proteome</keyword>